<reference evidence="1" key="2">
    <citation type="submission" date="2023-04" db="EMBL/GenBank/DDBJ databases">
        <title>Paracnuella aquatica gen. nov., sp. nov., a member of the family Chitinophagaceae isolated from a hot spring.</title>
        <authorList>
            <person name="Wang C."/>
        </authorList>
    </citation>
    <scope>NUCLEOTIDE SEQUENCE</scope>
    <source>
        <strain evidence="1">LB-8</strain>
    </source>
</reference>
<gene>
    <name evidence="1" type="ORF">OCK74_09320</name>
</gene>
<proteinExistence type="predicted"/>
<reference evidence="1" key="1">
    <citation type="submission" date="2022-09" db="EMBL/GenBank/DDBJ databases">
        <authorList>
            <person name="Yuan C."/>
            <person name="Ke Z."/>
        </authorList>
    </citation>
    <scope>NUCLEOTIDE SEQUENCE</scope>
    <source>
        <strain evidence="1">LB-8</strain>
    </source>
</reference>
<keyword evidence="2" id="KW-1185">Reference proteome</keyword>
<accession>A0A9X2XNX0</accession>
<organism evidence="1 2">
    <name type="scientific">Paraflavisolibacter caeni</name>
    <dbReference type="NCBI Taxonomy" id="2982496"/>
    <lineage>
        <taxon>Bacteria</taxon>
        <taxon>Pseudomonadati</taxon>
        <taxon>Bacteroidota</taxon>
        <taxon>Chitinophagia</taxon>
        <taxon>Chitinophagales</taxon>
        <taxon>Chitinophagaceae</taxon>
        <taxon>Paraflavisolibacter</taxon>
    </lineage>
</organism>
<protein>
    <submittedName>
        <fullName evidence="1">Uncharacterized protein</fullName>
    </submittedName>
</protein>
<comment type="caution">
    <text evidence="1">The sequence shown here is derived from an EMBL/GenBank/DDBJ whole genome shotgun (WGS) entry which is preliminary data.</text>
</comment>
<name>A0A9X2XNX0_9BACT</name>
<evidence type="ECO:0000313" key="2">
    <source>
        <dbReference type="Proteomes" id="UP001155483"/>
    </source>
</evidence>
<evidence type="ECO:0000313" key="1">
    <source>
        <dbReference type="EMBL" id="MCU7549314.1"/>
    </source>
</evidence>
<dbReference type="RefSeq" id="WP_279296755.1">
    <property type="nucleotide sequence ID" value="NZ_JAOTIF010000005.1"/>
</dbReference>
<dbReference type="EMBL" id="JAOTIF010000005">
    <property type="protein sequence ID" value="MCU7549314.1"/>
    <property type="molecule type" value="Genomic_DNA"/>
</dbReference>
<dbReference type="AlphaFoldDB" id="A0A9X2XNX0"/>
<dbReference type="Proteomes" id="UP001155483">
    <property type="component" value="Unassembled WGS sequence"/>
</dbReference>
<sequence>MNTSITFQDFKTMSHHQRYKSIRLHGTYLMSRDKEEQCVMLFQLNDFYVEAYIEKSSGKANLLRCFKNSYELYPY</sequence>